<dbReference type="InterPro" id="IPR004374">
    <property type="entry name" value="PrfB"/>
</dbReference>
<comment type="subcellular location">
    <subcellularLocation>
        <location evidence="7">Cytoplasm</location>
    </subcellularLocation>
</comment>
<evidence type="ECO:0000259" key="9">
    <source>
        <dbReference type="PROSITE" id="PS00745"/>
    </source>
</evidence>
<keyword evidence="6 7" id="KW-0648">Protein biosynthesis</keyword>
<feature type="domain" description="Prokaryotic-type class I peptide chain release factors" evidence="9">
    <location>
        <begin position="247"/>
        <end position="263"/>
    </location>
</feature>
<protein>
    <recommendedName>
        <fullName evidence="3 7">Peptide chain release factor 2</fullName>
        <shortName evidence="7">RF-2</shortName>
    </recommendedName>
</protein>
<dbReference type="PANTHER" id="PTHR43116">
    <property type="entry name" value="PEPTIDE CHAIN RELEASE FACTOR 2"/>
    <property type="match status" value="1"/>
</dbReference>
<evidence type="ECO:0000256" key="6">
    <source>
        <dbReference type="ARBA" id="ARBA00022917"/>
    </source>
</evidence>
<keyword evidence="5 7" id="KW-0963">Cytoplasm</keyword>
<comment type="function">
    <text evidence="1 7">Peptide chain release factor 2 directs the termination of translation in response to the peptide chain termination codons UGA and UAA.</text>
</comment>
<reference evidence="11" key="1">
    <citation type="submission" date="2016-06" db="EMBL/GenBank/DDBJ databases">
        <authorList>
            <person name="Varghese N."/>
            <person name="Submissions Spin"/>
        </authorList>
    </citation>
    <scope>NUCLEOTIDE SEQUENCE [LARGE SCALE GENOMIC DNA]</scope>
    <source>
        <strain evidence="11">DSM 44830</strain>
    </source>
</reference>
<dbReference type="Pfam" id="PF00472">
    <property type="entry name" value="RF-1"/>
    <property type="match status" value="1"/>
</dbReference>
<accession>A0A1C4UHR0</accession>
<evidence type="ECO:0000256" key="2">
    <source>
        <dbReference type="ARBA" id="ARBA00010835"/>
    </source>
</evidence>
<dbReference type="SMART" id="SM00937">
    <property type="entry name" value="PCRF"/>
    <property type="match status" value="1"/>
</dbReference>
<keyword evidence="11" id="KW-1185">Reference proteome</keyword>
<evidence type="ECO:0000313" key="10">
    <source>
        <dbReference type="EMBL" id="SCE71200.1"/>
    </source>
</evidence>
<dbReference type="AlphaFoldDB" id="A0A1C4UHR0"/>
<proteinExistence type="inferred from homology"/>
<sequence>MLVVTAADYAEQLKDLDATLRNIEAVLDLDRLRQDKARLEEQASAPDLWDDQAKAQEVTSQLSYVNGEIDKLGSLRSRIDDAQVLLELAEDESDPGVLTEVETEIAGLTKAIQEMEVRTLLSGEYDSREALVAIRAQAGGVDAADFAEMLLRMYLRWAERHGYPTEVYETSYAEEAGLKSATFAVKVPYAFGTLSVESGTHRLVRISPFDNQGRRQTSFAGVEVLPVVEQTDHIDIPENEVRVDVYRSSGPGGQSVNTTDSAVRLTHIPTGIVVTCQNEKSQLQNKASAMRVLQARLLERKRQEEEEKMAGLKSTGTGSWGEQMRSYVLHPYQMVKDLRTEQETGNPSSVFDGELDAFIEAGIRWRKQQQLANDAA</sequence>
<comment type="similarity">
    <text evidence="2 7">Belongs to the prokaryotic/mitochondrial release factor family.</text>
</comment>
<dbReference type="Gene3D" id="3.30.70.1660">
    <property type="match status" value="1"/>
</dbReference>
<evidence type="ECO:0000256" key="4">
    <source>
        <dbReference type="ARBA" id="ARBA00022481"/>
    </source>
</evidence>
<organism evidence="10 11">
    <name type="scientific">Micromonospora mirobrigensis</name>
    <dbReference type="NCBI Taxonomy" id="262898"/>
    <lineage>
        <taxon>Bacteria</taxon>
        <taxon>Bacillati</taxon>
        <taxon>Actinomycetota</taxon>
        <taxon>Actinomycetes</taxon>
        <taxon>Micromonosporales</taxon>
        <taxon>Micromonosporaceae</taxon>
        <taxon>Micromonospora</taxon>
    </lineage>
</organism>
<evidence type="ECO:0000256" key="5">
    <source>
        <dbReference type="ARBA" id="ARBA00022490"/>
    </source>
</evidence>
<evidence type="ECO:0000256" key="3">
    <source>
        <dbReference type="ARBA" id="ARBA00019192"/>
    </source>
</evidence>
<dbReference type="InterPro" id="IPR045853">
    <property type="entry name" value="Pep_chain_release_fac_I_sf"/>
</dbReference>
<dbReference type="Gene3D" id="3.30.160.20">
    <property type="match status" value="1"/>
</dbReference>
<dbReference type="GO" id="GO:0005737">
    <property type="term" value="C:cytoplasm"/>
    <property type="evidence" value="ECO:0007669"/>
    <property type="project" value="UniProtKB-SubCell"/>
</dbReference>
<comment type="PTM">
    <text evidence="7">Methylated by PrmC. Methylation increases the termination efficiency of RF2.</text>
</comment>
<evidence type="ECO:0000313" key="11">
    <source>
        <dbReference type="Proteomes" id="UP000199504"/>
    </source>
</evidence>
<dbReference type="PANTHER" id="PTHR43116:SF3">
    <property type="entry name" value="CLASS I PEPTIDE CHAIN RELEASE FACTOR"/>
    <property type="match status" value="1"/>
</dbReference>
<evidence type="ECO:0000256" key="7">
    <source>
        <dbReference type="HAMAP-Rule" id="MF_00094"/>
    </source>
</evidence>
<feature type="modified residue" description="N5-methylglutamine" evidence="7">
    <location>
        <position position="254"/>
    </location>
</feature>
<gene>
    <name evidence="7" type="primary">prfB</name>
    <name evidence="10" type="ORF">GA0070564_101483</name>
</gene>
<dbReference type="InterPro" id="IPR005139">
    <property type="entry name" value="PCRF"/>
</dbReference>
<dbReference type="Proteomes" id="UP000199504">
    <property type="component" value="Unassembled WGS sequence"/>
</dbReference>
<keyword evidence="4 7" id="KW-0488">Methylation</keyword>
<dbReference type="Pfam" id="PF03462">
    <property type="entry name" value="PCRF"/>
    <property type="match status" value="1"/>
</dbReference>
<dbReference type="FunFam" id="3.30.160.20:FF:000010">
    <property type="entry name" value="Peptide chain release factor 2"/>
    <property type="match status" value="1"/>
</dbReference>
<dbReference type="EMBL" id="FMCX01000001">
    <property type="protein sequence ID" value="SCE71200.1"/>
    <property type="molecule type" value="Genomic_DNA"/>
</dbReference>
<evidence type="ECO:0000256" key="8">
    <source>
        <dbReference type="SAM" id="Coils"/>
    </source>
</evidence>
<dbReference type="Gene3D" id="1.20.58.410">
    <property type="entry name" value="Release factor"/>
    <property type="match status" value="1"/>
</dbReference>
<dbReference type="InterPro" id="IPR000352">
    <property type="entry name" value="Pep_chain_release_fac_I"/>
</dbReference>
<dbReference type="STRING" id="262898.GA0070564_101483"/>
<dbReference type="HAMAP" id="MF_00094">
    <property type="entry name" value="Rel_fac_2"/>
    <property type="match status" value="1"/>
</dbReference>
<dbReference type="SUPFAM" id="SSF75620">
    <property type="entry name" value="Release factor"/>
    <property type="match status" value="1"/>
</dbReference>
<feature type="coiled-coil region" evidence="8">
    <location>
        <begin position="6"/>
        <end position="42"/>
    </location>
</feature>
<dbReference type="NCBIfam" id="TIGR00020">
    <property type="entry name" value="prfB"/>
    <property type="match status" value="1"/>
</dbReference>
<dbReference type="PROSITE" id="PS00745">
    <property type="entry name" value="RF_PROK_I"/>
    <property type="match status" value="1"/>
</dbReference>
<name>A0A1C4UHR0_9ACTN</name>
<evidence type="ECO:0000256" key="1">
    <source>
        <dbReference type="ARBA" id="ARBA00002613"/>
    </source>
</evidence>
<feature type="coiled-coil region" evidence="8">
    <location>
        <begin position="72"/>
        <end position="118"/>
    </location>
</feature>
<dbReference type="GO" id="GO:0016149">
    <property type="term" value="F:translation release factor activity, codon specific"/>
    <property type="evidence" value="ECO:0007669"/>
    <property type="project" value="UniProtKB-UniRule"/>
</dbReference>
<keyword evidence="8" id="KW-0175">Coiled coil</keyword>